<dbReference type="InterPro" id="IPR049058">
    <property type="entry name" value="NAD_Glu_DH_HM2"/>
</dbReference>
<dbReference type="PANTHER" id="PTHR43403">
    <property type="entry name" value="NAD-SPECIFIC GLUTAMATE DEHYDROGENASE"/>
    <property type="match status" value="1"/>
</dbReference>
<dbReference type="InterPro" id="IPR049062">
    <property type="entry name" value="NAD_Glu_DH_ACT2"/>
</dbReference>
<sequence>MSYKFEEGKEVLIEAIVDRIKNSMVGDQAKFCAEFAMQLYGTVAMEDLSAWEMDDLYGAVVNFWSLINERAPHETKIRIYNPDFERHGWQTTHTVIEVISDDMPFLVDSIRLVIHRMGLASHLTIHMGGIRVKRDKEHRICAILPRDQITDSKDIIHEAPVFLEIDRQTDPKILEELHQGCLRALEDNRVVFEDWDKMRAEVRDAITEIDKVSSVLDLNEVEETKAFLNWIEDHHFTFLGMRDYELVEKGKETLLQAIPATGLGLLRENVSKSMARNISAMTPEAREFTLSPRILVMSKTNTLASVHRDAYTDYIGIKRFNDQGKVIGERRIIGLYTSAAYHTNPKQIPFLRRKVALIMENSRLNPRSHAGKVLLNILETLPRDDFIQGSEDELLEIAMGIFYMQDRKRIRLFARMDVYRRFVSCLVYVPKERVNTELRHSMKKILEESFNAIETTYTTQFTESVLARIHYIIKLNPENCPEYDLKEIEKRLIDAGRSWTDDLQYHLYEAYGEEEANILFARYRNVFPIAYCDTFSARTAVYDIKHIEMLSHDEPLGINFYKPLNESENSFRLKVYQHNTTIPLSDVLPILENLGLRAISERPYSLKFEDGTLTWVNDFAMQYNKAFEFELDDIKELFQNAFTRVWFGNAENDGFNQLVLAAGLNWREVAILRTYAKYFKQIGFTFSQEYMEMALNNNVHIARKLVQLFEIRCNPAEDNNREERFAVLSAEILADLDNVANLDEDKIIRQYIHAITATLRTNFYQVDKNGHPKNYISVKLSSKMIPGLPKPYPMFEIFVYSPRFEGVHLRCGKVARGGLRWSDRREDFRTEILGLMKAQQVKNSVIVPSGAKGGFVPKNLPVNGSREEIMAEGISCYQLFIRGLLDITDNYVDGVLVKPDNVVRYDEDDPYLVVAADKGTATFSDLANAISLEYGFWLGDAFASGGSVGYDHKKMGITAKGAWESVKRHFYELNMDIQNNDFTVVGIGDMAGDVFGNGMLLSKHIKLIGAFNHIHIFIDPDPNAELSFHERERLFNLPRSSWTDYDKKLISKGGGVFNRNAKSIPVSKEMQVAFGIKHSEIEPNELIRTILRAKVDLLWSGGIGTYVKASTETNVSVGDRANDATRVNAKQLRCKVVGEGGNLGLTQLARMEYTINGGMVYTDFIDNSGGVNCSDKEVNIKILLNGIVAVGDLTPKQRNELLSEMTDEVSKLVLRDNFLQTRAISLSASQALQGLELQGRYIKELERSGKIDRSLEFLPDDKALQERKLMGQGLGRPGIAVLMCYSKSLLKEQILASGVPEEQYMEQFLISSFPKPLQERFSKQMQDHPLKREIIATKLSNIIVNEMGFTFVYRLQDETGAPVSAIVRAYMITRTVLNLESIWKQIEELGTKINSKEQIEMMMLYVRLSRRITRWFLRTQRRSMDITETVKIYSQGVTELKISIPAILSEERRVKYEEHYQRLLEEGIPSNLAHDLTVTRGLFSSTDIIEIANKRSMKVSQVAEVYFGIGEFLDLAWIRKQIIMHPTENHWESLSREALRDDLDWQQRQLTDGLLNYDSENTDLQVRLTAWGESHMALIERWHHILSDLKSSSALNYTMFFVAIRELLDLTQTTLQSYVVEEV</sequence>
<protein>
    <submittedName>
        <fullName evidence="7">NAD-glutamate dehydrogenase</fullName>
    </submittedName>
</protein>
<feature type="domain" description="NAD-glutamate dehydrogenase N-terminal ACT1" evidence="4">
    <location>
        <begin position="35"/>
        <end position="179"/>
    </location>
</feature>
<dbReference type="RefSeq" id="WP_006871770.1">
    <property type="nucleotide sequence ID" value="NZ_JH413835.1"/>
</dbReference>
<dbReference type="GO" id="GO:0006538">
    <property type="term" value="P:L-glutamate catabolic process"/>
    <property type="evidence" value="ECO:0007669"/>
    <property type="project" value="InterPro"/>
</dbReference>
<feature type="domain" description="NAD-glutamate dehydrogenase ACT3" evidence="6">
    <location>
        <begin position="556"/>
        <end position="633"/>
    </location>
</feature>
<dbReference type="Pfam" id="PF21077">
    <property type="entry name" value="GDH_ACT3"/>
    <property type="match status" value="1"/>
</dbReference>
<gene>
    <name evidence="7" type="ORF">LDG_7879</name>
</gene>
<dbReference type="Pfam" id="PF21074">
    <property type="entry name" value="GDH_C"/>
    <property type="match status" value="1"/>
</dbReference>
<dbReference type="InParanoid" id="G9ERG4"/>
<dbReference type="Pfam" id="PF21075">
    <property type="entry name" value="GDH_ACT1"/>
    <property type="match status" value="1"/>
</dbReference>
<dbReference type="HOGENOM" id="CLU_003404_1_1_6"/>
<dbReference type="Gene3D" id="3.40.50.720">
    <property type="entry name" value="NAD(P)-binding Rossmann-like Domain"/>
    <property type="match status" value="1"/>
</dbReference>
<feature type="domain" description="NAD-glutamate dehydrogenase catalytic" evidence="2">
    <location>
        <begin position="732"/>
        <end position="1226"/>
    </location>
</feature>
<evidence type="ECO:0000259" key="3">
    <source>
        <dbReference type="Pfam" id="PF21074"/>
    </source>
</evidence>
<dbReference type="OrthoDB" id="9758052at2"/>
<proteinExistence type="predicted"/>
<dbReference type="Pfam" id="PF21078">
    <property type="entry name" value="GDH_HM3"/>
    <property type="match status" value="1"/>
</dbReference>
<accession>G9ERG4</accession>
<dbReference type="SUPFAM" id="SSF53223">
    <property type="entry name" value="Aminoacid dehydrogenase-like, N-terminal domain"/>
    <property type="match status" value="1"/>
</dbReference>
<dbReference type="STRING" id="658187.LDG_7879"/>
<dbReference type="GO" id="GO:0004069">
    <property type="term" value="F:L-aspartate:2-oxoglutarate aminotransferase activity"/>
    <property type="evidence" value="ECO:0007669"/>
    <property type="project" value="InterPro"/>
</dbReference>
<dbReference type="EMBL" id="JH413835">
    <property type="protein sequence ID" value="EHL30133.1"/>
    <property type="molecule type" value="Genomic_DNA"/>
</dbReference>
<dbReference type="PIRSF" id="PIRSF036761">
    <property type="entry name" value="GDH_Mll4104"/>
    <property type="match status" value="1"/>
</dbReference>
<feature type="domain" description="NAD-glutamate dehydrogenase ACT2" evidence="5">
    <location>
        <begin position="411"/>
        <end position="500"/>
    </location>
</feature>
<dbReference type="Proteomes" id="UP000002770">
    <property type="component" value="Unassembled WGS sequence"/>
</dbReference>
<evidence type="ECO:0000259" key="5">
    <source>
        <dbReference type="Pfam" id="PF21076"/>
    </source>
</evidence>
<evidence type="ECO:0000313" key="7">
    <source>
        <dbReference type="EMBL" id="EHL30133.1"/>
    </source>
</evidence>
<dbReference type="InterPro" id="IPR036291">
    <property type="entry name" value="NAD(P)-bd_dom_sf"/>
</dbReference>
<dbReference type="SUPFAM" id="SSF51735">
    <property type="entry name" value="NAD(P)-binding Rossmann-fold domains"/>
    <property type="match status" value="1"/>
</dbReference>
<evidence type="ECO:0000259" key="4">
    <source>
        <dbReference type="Pfam" id="PF21075"/>
    </source>
</evidence>
<dbReference type="InterPro" id="IPR007780">
    <property type="entry name" value="NAD_Glu_DH_bac"/>
</dbReference>
<dbReference type="GO" id="GO:0004352">
    <property type="term" value="F:glutamate dehydrogenase (NAD+) activity"/>
    <property type="evidence" value="ECO:0007669"/>
    <property type="project" value="InterPro"/>
</dbReference>
<name>G9ERG4_9GAMM</name>
<dbReference type="eggNOG" id="COG2902">
    <property type="taxonomic scope" value="Bacteria"/>
</dbReference>
<organism evidence="7 8">
    <name type="scientific">Legionella drancourtii LLAP12</name>
    <dbReference type="NCBI Taxonomy" id="658187"/>
    <lineage>
        <taxon>Bacteria</taxon>
        <taxon>Pseudomonadati</taxon>
        <taxon>Pseudomonadota</taxon>
        <taxon>Gammaproteobacteria</taxon>
        <taxon>Legionellales</taxon>
        <taxon>Legionellaceae</taxon>
        <taxon>Legionella</taxon>
    </lineage>
</organism>
<dbReference type="InterPro" id="IPR024727">
    <property type="entry name" value="NAD_Glu_DH_N_ACT1"/>
</dbReference>
<dbReference type="InterPro" id="IPR049056">
    <property type="entry name" value="NAD_Glu_DH_HM3"/>
</dbReference>
<dbReference type="Pfam" id="PF21076">
    <property type="entry name" value="GDH_ACT2"/>
    <property type="match status" value="1"/>
</dbReference>
<dbReference type="InterPro" id="IPR046346">
    <property type="entry name" value="Aminoacid_DH-like_N_sf"/>
</dbReference>
<keyword evidence="1" id="KW-0560">Oxidoreductase</keyword>
<dbReference type="Pfam" id="PF05088">
    <property type="entry name" value="Bac_GDH_CD"/>
    <property type="match status" value="1"/>
</dbReference>
<dbReference type="Pfam" id="PF21073">
    <property type="entry name" value="GDH_HM1"/>
    <property type="match status" value="1"/>
</dbReference>
<dbReference type="Pfam" id="PF21079">
    <property type="entry name" value="GDH_HM2"/>
    <property type="match status" value="1"/>
</dbReference>
<dbReference type="PANTHER" id="PTHR43403:SF1">
    <property type="entry name" value="NAD-SPECIFIC GLUTAMATE DEHYDROGENASE"/>
    <property type="match status" value="1"/>
</dbReference>
<dbReference type="InterPro" id="IPR048381">
    <property type="entry name" value="GDH_C"/>
</dbReference>
<evidence type="ECO:0000313" key="8">
    <source>
        <dbReference type="Proteomes" id="UP000002770"/>
    </source>
</evidence>
<feature type="domain" description="NAD-specific glutamate dehydrogenase C-terminal" evidence="3">
    <location>
        <begin position="1271"/>
        <end position="1608"/>
    </location>
</feature>
<reference evidence="7 8" key="1">
    <citation type="journal article" date="2011" name="BMC Genomics">
        <title>Insight into cross-talk between intra-amoebal pathogens.</title>
        <authorList>
            <person name="Gimenez G."/>
            <person name="Bertelli C."/>
            <person name="Moliner C."/>
            <person name="Robert C."/>
            <person name="Raoult D."/>
            <person name="Fournier P.E."/>
            <person name="Greub G."/>
        </authorList>
    </citation>
    <scope>NUCLEOTIDE SEQUENCE [LARGE SCALE GENOMIC DNA]</scope>
    <source>
        <strain evidence="7 8">LLAP12</strain>
    </source>
</reference>
<evidence type="ECO:0000259" key="2">
    <source>
        <dbReference type="Pfam" id="PF05088"/>
    </source>
</evidence>
<keyword evidence="8" id="KW-1185">Reference proteome</keyword>
<evidence type="ECO:0000259" key="6">
    <source>
        <dbReference type="Pfam" id="PF21077"/>
    </source>
</evidence>
<evidence type="ECO:0000256" key="1">
    <source>
        <dbReference type="ARBA" id="ARBA00023002"/>
    </source>
</evidence>
<dbReference type="InterPro" id="IPR049059">
    <property type="entry name" value="NAD_Glu_DH_HM1"/>
</dbReference>
<dbReference type="InterPro" id="IPR028971">
    <property type="entry name" value="NAD-GDH_cat"/>
</dbReference>
<dbReference type="InterPro" id="IPR049064">
    <property type="entry name" value="NAD_Glu_DH_ACT3"/>
</dbReference>